<dbReference type="NCBIfam" id="TIGR04056">
    <property type="entry name" value="OMP_RagA_SusC"/>
    <property type="match status" value="1"/>
</dbReference>
<name>A0A4R8MJL3_9FLAO</name>
<dbReference type="Gene3D" id="2.60.40.1120">
    <property type="entry name" value="Carboxypeptidase-like, regulatory domain"/>
    <property type="match status" value="1"/>
</dbReference>
<dbReference type="InterPro" id="IPR023996">
    <property type="entry name" value="TonB-dep_OMP_SusC/RagA"/>
</dbReference>
<protein>
    <submittedName>
        <fullName evidence="10">TonB-linked SusC/RagA family outer membrane protein</fullName>
    </submittedName>
</protein>
<dbReference type="Proteomes" id="UP000294824">
    <property type="component" value="Unassembled WGS sequence"/>
</dbReference>
<dbReference type="InterPro" id="IPR039426">
    <property type="entry name" value="TonB-dep_rcpt-like"/>
</dbReference>
<dbReference type="SUPFAM" id="SSF49464">
    <property type="entry name" value="Carboxypeptidase regulatory domain-like"/>
    <property type="match status" value="1"/>
</dbReference>
<dbReference type="InterPro" id="IPR012910">
    <property type="entry name" value="Plug_dom"/>
</dbReference>
<evidence type="ECO:0000256" key="4">
    <source>
        <dbReference type="ARBA" id="ARBA00022692"/>
    </source>
</evidence>
<organism evidence="10 11">
    <name type="scientific">Algibacter lectus</name>
    <dbReference type="NCBI Taxonomy" id="221126"/>
    <lineage>
        <taxon>Bacteria</taxon>
        <taxon>Pseudomonadati</taxon>
        <taxon>Bacteroidota</taxon>
        <taxon>Flavobacteriia</taxon>
        <taxon>Flavobacteriales</taxon>
        <taxon>Flavobacteriaceae</taxon>
        <taxon>Algibacter</taxon>
    </lineage>
</organism>
<accession>A0A4R8MJL3</accession>
<dbReference type="SUPFAM" id="SSF56935">
    <property type="entry name" value="Porins"/>
    <property type="match status" value="1"/>
</dbReference>
<feature type="chain" id="PRO_5020507480" evidence="8">
    <location>
        <begin position="35"/>
        <end position="1047"/>
    </location>
</feature>
<dbReference type="InterPro" id="IPR008969">
    <property type="entry name" value="CarboxyPept-like_regulatory"/>
</dbReference>
<dbReference type="InterPro" id="IPR037066">
    <property type="entry name" value="Plug_dom_sf"/>
</dbReference>
<keyword evidence="6 7" id="KW-0998">Cell outer membrane</keyword>
<dbReference type="EMBL" id="SORL01000007">
    <property type="protein sequence ID" value="TDY64155.1"/>
    <property type="molecule type" value="Genomic_DNA"/>
</dbReference>
<keyword evidence="5 7" id="KW-0472">Membrane</keyword>
<sequence>MYMKLKKTLKISRNMRRIFTAAGMILSCIGMTNAQTVSGTVSADGLVLPGVTVVVKGTSQGAITDFDGNYNVSADAQSTLIYSFMGYKTQEIPVAGRSKIDVVLVEDVATLGEVVVVGYGVQKKESVVAAITQIEGEALMERAGGLTNIEEALQGNLPGVTTIQGSGIPGQSDMQIFIRGQSSWNGGGQPLILVDGVPRSMTDIDMNDVEKLSVLKDASATAVFGVEGANGVILITTKRGKTGKAQLSLSVNSTIKMVSKLPEKLDSYDAIRQANSSILRELPISPIGWGDYTPMGILDKYRNPSTLEESYIYPNVNWEDELLKDFAQDYRINLSARGGGKNSKYFASLAYQTVDDIFDGAKYDSGKGYLGEYNYERFNYRSNLDFNITKTTELSVNLSGYLGIRESPANLNVVVNGLYEIAPSLYTPVYPDGLYGQYIDDGFGITNPIVSLTNTGFTTTSSFQVNTDVILKQKLDFITPGLKFQGRFSLDNNMNSQQSLTDPGGDGLENLVYRVYDGDQELILSPNGVNDFDFVVNPWRVGTSSVQNGTRSRRLLYDMSLDYSRTFAEKHNVTALFLFRRQEIARGSVFPTFRENWVSRVTYNYDNRYFIDINGAYNGSEKFGPGFRFDLFPSAAAGWTVTNEAFMDNVDWLNKLKVRGSYGLIGDDNFSGRWRYITQWQNGGSAFLVPSAYQGNGGRSPYIYYTEQSVGNPNLQWETATKYNVGAEVSLFNNLITAEFDYFGEDRDNILITGSQRAVPDWFGTAPPDFNKGKVEVRGYEIVLGADYKLGNGLNLYSDLSFTQAKDKVIERDDPALRPFYQKNEGYTIGQSRSAIPAGILTSWDDVYMSTPQINNQGQTRVGYYDVVDFDGDGIYNSSFDNAPYGYTSRPQRNWTATFGARYKGFNLSAQLYGTQNAQRSFGNRTFTNQTDLIFKQDIDYWTVDTPNNTDTQPAWRAEAATNPRDGIYDASLTRLKAISLSYNIPKKTCKKLGVKSLQVFANGNNLFVWTDLPDDREFNGGLTADSSFRGDYPTLRRFNFGFNLNF</sequence>
<dbReference type="InterPro" id="IPR036942">
    <property type="entry name" value="Beta-barrel_TonB_sf"/>
</dbReference>
<keyword evidence="8" id="KW-0732">Signal</keyword>
<feature type="signal peptide" evidence="8">
    <location>
        <begin position="1"/>
        <end position="34"/>
    </location>
</feature>
<dbReference type="GO" id="GO:0009279">
    <property type="term" value="C:cell outer membrane"/>
    <property type="evidence" value="ECO:0007669"/>
    <property type="project" value="UniProtKB-SubCell"/>
</dbReference>
<dbReference type="AlphaFoldDB" id="A0A4R8MJL3"/>
<feature type="domain" description="TonB-dependent receptor plug" evidence="9">
    <location>
        <begin position="124"/>
        <end position="232"/>
    </location>
</feature>
<comment type="subcellular location">
    <subcellularLocation>
        <location evidence="1 7">Cell outer membrane</location>
        <topology evidence="1 7">Multi-pass membrane protein</topology>
    </subcellularLocation>
</comment>
<dbReference type="Pfam" id="PF13715">
    <property type="entry name" value="CarbopepD_reg_2"/>
    <property type="match status" value="1"/>
</dbReference>
<dbReference type="NCBIfam" id="TIGR04057">
    <property type="entry name" value="SusC_RagA_signa"/>
    <property type="match status" value="1"/>
</dbReference>
<gene>
    <name evidence="10" type="ORF">DFQ06_1058</name>
</gene>
<evidence type="ECO:0000256" key="2">
    <source>
        <dbReference type="ARBA" id="ARBA00022448"/>
    </source>
</evidence>
<evidence type="ECO:0000313" key="11">
    <source>
        <dbReference type="Proteomes" id="UP000294824"/>
    </source>
</evidence>
<keyword evidence="2 7" id="KW-0813">Transport</keyword>
<dbReference type="PROSITE" id="PS52016">
    <property type="entry name" value="TONB_DEPENDENT_REC_3"/>
    <property type="match status" value="1"/>
</dbReference>
<evidence type="ECO:0000259" key="9">
    <source>
        <dbReference type="Pfam" id="PF07715"/>
    </source>
</evidence>
<dbReference type="FunFam" id="2.170.130.10:FF:000003">
    <property type="entry name" value="SusC/RagA family TonB-linked outer membrane protein"/>
    <property type="match status" value="1"/>
</dbReference>
<keyword evidence="4 7" id="KW-0812">Transmembrane</keyword>
<comment type="caution">
    <text evidence="10">The sequence shown here is derived from an EMBL/GenBank/DDBJ whole genome shotgun (WGS) entry which is preliminary data.</text>
</comment>
<evidence type="ECO:0000256" key="7">
    <source>
        <dbReference type="PROSITE-ProRule" id="PRU01360"/>
    </source>
</evidence>
<keyword evidence="11" id="KW-1185">Reference proteome</keyword>
<evidence type="ECO:0000256" key="8">
    <source>
        <dbReference type="SAM" id="SignalP"/>
    </source>
</evidence>
<dbReference type="PROSITE" id="PS51257">
    <property type="entry name" value="PROKAR_LIPOPROTEIN"/>
    <property type="match status" value="1"/>
</dbReference>
<reference evidence="10 11" key="1">
    <citation type="submission" date="2019-03" db="EMBL/GenBank/DDBJ databases">
        <title>Genomic Encyclopedia of Type Strains, Phase III (KMG-III): the genomes of soil and plant-associated and newly described type strains.</title>
        <authorList>
            <person name="Whitman W."/>
        </authorList>
    </citation>
    <scope>NUCLEOTIDE SEQUENCE [LARGE SCALE GENOMIC DNA]</scope>
    <source>
        <strain evidence="10 11">CECT 8301</strain>
    </source>
</reference>
<evidence type="ECO:0000256" key="1">
    <source>
        <dbReference type="ARBA" id="ARBA00004571"/>
    </source>
</evidence>
<dbReference type="Pfam" id="PF07715">
    <property type="entry name" value="Plug"/>
    <property type="match status" value="1"/>
</dbReference>
<proteinExistence type="inferred from homology"/>
<dbReference type="InterPro" id="IPR023997">
    <property type="entry name" value="TonB-dep_OMP_SusC/RagA_CS"/>
</dbReference>
<evidence type="ECO:0000313" key="10">
    <source>
        <dbReference type="EMBL" id="TDY64155.1"/>
    </source>
</evidence>
<dbReference type="Gene3D" id="2.170.130.10">
    <property type="entry name" value="TonB-dependent receptor, plug domain"/>
    <property type="match status" value="1"/>
</dbReference>
<evidence type="ECO:0000256" key="6">
    <source>
        <dbReference type="ARBA" id="ARBA00023237"/>
    </source>
</evidence>
<comment type="similarity">
    <text evidence="7">Belongs to the TonB-dependent receptor family.</text>
</comment>
<evidence type="ECO:0000256" key="3">
    <source>
        <dbReference type="ARBA" id="ARBA00022452"/>
    </source>
</evidence>
<evidence type="ECO:0000256" key="5">
    <source>
        <dbReference type="ARBA" id="ARBA00023136"/>
    </source>
</evidence>
<keyword evidence="3 7" id="KW-1134">Transmembrane beta strand</keyword>
<dbReference type="Gene3D" id="2.40.170.20">
    <property type="entry name" value="TonB-dependent receptor, beta-barrel domain"/>
    <property type="match status" value="1"/>
</dbReference>